<dbReference type="EMBL" id="WOCD01000003">
    <property type="protein sequence ID" value="MUH72563.1"/>
    <property type="molecule type" value="Genomic_DNA"/>
</dbReference>
<gene>
    <name evidence="2" type="ORF">GNP35_08695</name>
</gene>
<feature type="domain" description="tRNA-modifying protein YgfZ-like beta-barrel" evidence="1">
    <location>
        <begin position="194"/>
        <end position="254"/>
    </location>
</feature>
<evidence type="ECO:0000313" key="3">
    <source>
        <dbReference type="Proteomes" id="UP000439994"/>
    </source>
</evidence>
<sequence>MTSIVSLSQFAVIKLSGEQSHSFLQGQVTCNVDDIKASEWQAGAHCNAKGKAWSTFIAFEQNDALYLVMTKESAEVSLAELNKYGVFSKTDITDDTNNWHIYGSNEAVVSQKSIELTQGHVLVLSREELTVTADSSNEWWNNEVLSGRAHLFAKTIGEYVPQMINLQALNYISFNKGCYMGQEMVARMRYLGKNKRALYLAETDGEYDLTAGDDVFKAMNNNRRASGKVINSTTYNGKTTAQLVLPNDTDLNDKIYLDSESDQHFRLLPLPYSLDQD</sequence>
<dbReference type="SUPFAM" id="SSF101790">
    <property type="entry name" value="Aminomethyltransferase beta-barrel domain"/>
    <property type="match status" value="1"/>
</dbReference>
<organism evidence="2 3">
    <name type="scientific">Psychrosphaera haliotis</name>
    <dbReference type="NCBI Taxonomy" id="555083"/>
    <lineage>
        <taxon>Bacteria</taxon>
        <taxon>Pseudomonadati</taxon>
        <taxon>Pseudomonadota</taxon>
        <taxon>Gammaproteobacteria</taxon>
        <taxon>Alteromonadales</taxon>
        <taxon>Pseudoalteromonadaceae</taxon>
        <taxon>Psychrosphaera</taxon>
    </lineage>
</organism>
<evidence type="ECO:0000313" key="2">
    <source>
        <dbReference type="EMBL" id="MUH72563.1"/>
    </source>
</evidence>
<dbReference type="PANTHER" id="PTHR22602:SF0">
    <property type="entry name" value="TRANSFERASE CAF17, MITOCHONDRIAL-RELATED"/>
    <property type="match status" value="1"/>
</dbReference>
<dbReference type="RefSeq" id="WP_155695730.1">
    <property type="nucleotide sequence ID" value="NZ_WOCD01000003.1"/>
</dbReference>
<dbReference type="PANTHER" id="PTHR22602">
    <property type="entry name" value="TRANSFERASE CAF17, MITOCHONDRIAL-RELATED"/>
    <property type="match status" value="1"/>
</dbReference>
<protein>
    <recommendedName>
        <fullName evidence="1">tRNA-modifying protein YgfZ-like beta-barrel domain-containing protein</fullName>
    </recommendedName>
</protein>
<reference evidence="2 3" key="1">
    <citation type="submission" date="2019-11" db="EMBL/GenBank/DDBJ databases">
        <title>P. haliotis isolates from Z. marina roots.</title>
        <authorList>
            <person name="Cohen M."/>
            <person name="Jospin G."/>
            <person name="Eisen J.A."/>
            <person name="Coil D.A."/>
        </authorList>
    </citation>
    <scope>NUCLEOTIDE SEQUENCE [LARGE SCALE GENOMIC DNA]</scope>
    <source>
        <strain evidence="2 3">UCD-MCMsp1aY</strain>
    </source>
</reference>
<dbReference type="SUPFAM" id="SSF103025">
    <property type="entry name" value="Folate-binding domain"/>
    <property type="match status" value="1"/>
</dbReference>
<dbReference type="OrthoDB" id="9796287at2"/>
<dbReference type="GO" id="GO:0016226">
    <property type="term" value="P:iron-sulfur cluster assembly"/>
    <property type="evidence" value="ECO:0007669"/>
    <property type="project" value="TreeGrafter"/>
</dbReference>
<dbReference type="InterPro" id="IPR029043">
    <property type="entry name" value="GcvT/YgfZ_C"/>
</dbReference>
<dbReference type="NCBIfam" id="TIGR03317">
    <property type="entry name" value="ygfZ_signature"/>
    <property type="match status" value="1"/>
</dbReference>
<name>A0A6N8F829_9GAMM</name>
<accession>A0A6N8F829</accession>
<proteinExistence type="predicted"/>
<dbReference type="Pfam" id="PF21130">
    <property type="entry name" value="YgfZ_barrel"/>
    <property type="match status" value="1"/>
</dbReference>
<dbReference type="AlphaFoldDB" id="A0A6N8F829"/>
<comment type="caution">
    <text evidence="2">The sequence shown here is derived from an EMBL/GenBank/DDBJ whole genome shotgun (WGS) entry which is preliminary data.</text>
</comment>
<dbReference type="Proteomes" id="UP000439994">
    <property type="component" value="Unassembled WGS sequence"/>
</dbReference>
<evidence type="ECO:0000259" key="1">
    <source>
        <dbReference type="Pfam" id="PF21130"/>
    </source>
</evidence>
<keyword evidence="3" id="KW-1185">Reference proteome</keyword>
<dbReference type="InterPro" id="IPR045179">
    <property type="entry name" value="YgfZ/GcvT"/>
</dbReference>
<dbReference type="InterPro" id="IPR017703">
    <property type="entry name" value="YgfZ/GCV_T_CS"/>
</dbReference>
<dbReference type="InterPro" id="IPR048451">
    <property type="entry name" value="YgfZ_barrel"/>
</dbReference>
<dbReference type="Gene3D" id="3.30.70.1400">
    <property type="entry name" value="Aminomethyltransferase beta-barrel domains"/>
    <property type="match status" value="1"/>
</dbReference>
<dbReference type="Gene3D" id="2.40.30.160">
    <property type="match status" value="1"/>
</dbReference>